<evidence type="ECO:0000256" key="6">
    <source>
        <dbReference type="ARBA" id="ARBA00022723"/>
    </source>
</evidence>
<dbReference type="AlphaFoldDB" id="A0A933GK77"/>
<dbReference type="EMBL" id="JACQWF010000029">
    <property type="protein sequence ID" value="MBI4594878.1"/>
    <property type="molecule type" value="Genomic_DNA"/>
</dbReference>
<organism evidence="13 14">
    <name type="scientific">Tectimicrobiota bacterium</name>
    <dbReference type="NCBI Taxonomy" id="2528274"/>
    <lineage>
        <taxon>Bacteria</taxon>
        <taxon>Pseudomonadati</taxon>
        <taxon>Nitrospinota/Tectimicrobiota group</taxon>
        <taxon>Candidatus Tectimicrobiota</taxon>
    </lineage>
</organism>
<evidence type="ECO:0000256" key="7">
    <source>
        <dbReference type="ARBA" id="ARBA00022763"/>
    </source>
</evidence>
<keyword evidence="6" id="KW-0479">Metal-binding</keyword>
<keyword evidence="7" id="KW-0227">DNA damage</keyword>
<sequence>MKASQREEYKEFLKDSLNYLRFQKDLGWEGFANPEKDFTLENVTAQTKIPSGISAPERGRENKLLTLEDVRKELGDCQRCRLCKERTNIVFGTGNEHAKLIFIGEGPGRDEDLKGEPFVGRAGQLLTKIINAMGLKRQDVYITNVVKCRPPGNRNPLPDEIAACEPFLIKQLEAIKPKLICALGTVAAQALLKTDKRISELRGKFFYYRGIKLLPTFHPAYLLRNPEYKKAVWEDMQLLMKEYAKLED</sequence>
<evidence type="ECO:0000256" key="9">
    <source>
        <dbReference type="ARBA" id="ARBA00023004"/>
    </source>
</evidence>
<dbReference type="PANTHER" id="PTHR33693:SF1">
    <property type="entry name" value="TYPE-4 URACIL-DNA GLYCOSYLASE"/>
    <property type="match status" value="1"/>
</dbReference>
<dbReference type="InterPro" id="IPR005273">
    <property type="entry name" value="Ura-DNA_glyco_family4"/>
</dbReference>
<comment type="caution">
    <text evidence="13">The sequence shown here is derived from an EMBL/GenBank/DDBJ whole genome shotgun (WGS) entry which is preliminary data.</text>
</comment>
<dbReference type="GO" id="GO:0046872">
    <property type="term" value="F:metal ion binding"/>
    <property type="evidence" value="ECO:0007669"/>
    <property type="project" value="UniProtKB-KW"/>
</dbReference>
<dbReference type="PANTHER" id="PTHR33693">
    <property type="entry name" value="TYPE-5 URACIL-DNA GLYCOSYLASE"/>
    <property type="match status" value="1"/>
</dbReference>
<evidence type="ECO:0000259" key="12">
    <source>
        <dbReference type="SMART" id="SM00986"/>
    </source>
</evidence>
<dbReference type="SMART" id="SM00987">
    <property type="entry name" value="UreE_C"/>
    <property type="match status" value="1"/>
</dbReference>
<dbReference type="EC" id="3.2.2.27" evidence="3"/>
<evidence type="ECO:0000313" key="14">
    <source>
        <dbReference type="Proteomes" id="UP000772181"/>
    </source>
</evidence>
<dbReference type="InterPro" id="IPR005122">
    <property type="entry name" value="Uracil-DNA_glycosylase-like"/>
</dbReference>
<evidence type="ECO:0000256" key="1">
    <source>
        <dbReference type="ARBA" id="ARBA00001400"/>
    </source>
</evidence>
<accession>A0A933GK77</accession>
<evidence type="ECO:0000256" key="8">
    <source>
        <dbReference type="ARBA" id="ARBA00022801"/>
    </source>
</evidence>
<dbReference type="GO" id="GO:0051539">
    <property type="term" value="F:4 iron, 4 sulfur cluster binding"/>
    <property type="evidence" value="ECO:0007669"/>
    <property type="project" value="UniProtKB-KW"/>
</dbReference>
<comment type="similarity">
    <text evidence="2">Belongs to the uracil-DNA glycosylase (UDG) superfamily. Type 4 (UDGa) family.</text>
</comment>
<evidence type="ECO:0000256" key="5">
    <source>
        <dbReference type="ARBA" id="ARBA00022485"/>
    </source>
</evidence>
<dbReference type="Pfam" id="PF03167">
    <property type="entry name" value="UDG"/>
    <property type="match status" value="1"/>
</dbReference>
<dbReference type="GO" id="GO:0004844">
    <property type="term" value="F:uracil DNA N-glycosylase activity"/>
    <property type="evidence" value="ECO:0007669"/>
    <property type="project" value="UniProtKB-EC"/>
</dbReference>
<dbReference type="CDD" id="cd10030">
    <property type="entry name" value="UDG-F4_TTUDGA_SPO1dp_like"/>
    <property type="match status" value="1"/>
</dbReference>
<keyword evidence="11" id="KW-0234">DNA repair</keyword>
<dbReference type="InterPro" id="IPR051536">
    <property type="entry name" value="UDG_Type-4/5"/>
</dbReference>
<dbReference type="NCBIfam" id="TIGR00758">
    <property type="entry name" value="UDG_fam4"/>
    <property type="match status" value="1"/>
</dbReference>
<dbReference type="GO" id="GO:0006281">
    <property type="term" value="P:DNA repair"/>
    <property type="evidence" value="ECO:0007669"/>
    <property type="project" value="UniProtKB-KW"/>
</dbReference>
<comment type="catalytic activity">
    <reaction evidence="1">
        <text>Hydrolyzes single-stranded DNA or mismatched double-stranded DNA and polynucleotides, releasing free uracil.</text>
        <dbReference type="EC" id="3.2.2.27"/>
    </reaction>
</comment>
<reference evidence="13" key="1">
    <citation type="submission" date="2020-07" db="EMBL/GenBank/DDBJ databases">
        <title>Huge and variable diversity of episymbiotic CPR bacteria and DPANN archaea in groundwater ecosystems.</title>
        <authorList>
            <person name="He C.Y."/>
            <person name="Keren R."/>
            <person name="Whittaker M."/>
            <person name="Farag I.F."/>
            <person name="Doudna J."/>
            <person name="Cate J.H.D."/>
            <person name="Banfield J.F."/>
        </authorList>
    </citation>
    <scope>NUCLEOTIDE SEQUENCE</scope>
    <source>
        <strain evidence="13">NC_groundwater_1482_Ag_S-0.65um_47_24</strain>
    </source>
</reference>
<dbReference type="SUPFAM" id="SSF52141">
    <property type="entry name" value="Uracil-DNA glycosylase-like"/>
    <property type="match status" value="1"/>
</dbReference>
<keyword evidence="8" id="KW-0378">Hydrolase</keyword>
<evidence type="ECO:0000256" key="4">
    <source>
        <dbReference type="ARBA" id="ARBA00019403"/>
    </source>
</evidence>
<dbReference type="Gene3D" id="3.40.470.10">
    <property type="entry name" value="Uracil-DNA glycosylase-like domain"/>
    <property type="match status" value="1"/>
</dbReference>
<evidence type="ECO:0000256" key="2">
    <source>
        <dbReference type="ARBA" id="ARBA00006521"/>
    </source>
</evidence>
<keyword evidence="10" id="KW-0411">Iron-sulfur</keyword>
<evidence type="ECO:0000256" key="3">
    <source>
        <dbReference type="ARBA" id="ARBA00012030"/>
    </source>
</evidence>
<feature type="domain" description="Uracil-DNA glycosylase-like" evidence="12">
    <location>
        <begin position="91"/>
        <end position="237"/>
    </location>
</feature>
<evidence type="ECO:0000256" key="11">
    <source>
        <dbReference type="ARBA" id="ARBA00023204"/>
    </source>
</evidence>
<keyword evidence="5" id="KW-0004">4Fe-4S</keyword>
<evidence type="ECO:0000256" key="10">
    <source>
        <dbReference type="ARBA" id="ARBA00023014"/>
    </source>
</evidence>
<protein>
    <recommendedName>
        <fullName evidence="4">Type-4 uracil-DNA glycosylase</fullName>
        <ecNumber evidence="3">3.2.2.27</ecNumber>
    </recommendedName>
</protein>
<dbReference type="SMART" id="SM00986">
    <property type="entry name" value="UDG"/>
    <property type="match status" value="1"/>
</dbReference>
<keyword evidence="9" id="KW-0408">Iron</keyword>
<gene>
    <name evidence="13" type="ORF">HY730_00695</name>
</gene>
<proteinExistence type="inferred from homology"/>
<dbReference type="InterPro" id="IPR036895">
    <property type="entry name" value="Uracil-DNA_glycosylase-like_sf"/>
</dbReference>
<name>A0A933GK77_UNCTE</name>
<dbReference type="Proteomes" id="UP000772181">
    <property type="component" value="Unassembled WGS sequence"/>
</dbReference>
<evidence type="ECO:0000313" key="13">
    <source>
        <dbReference type="EMBL" id="MBI4594878.1"/>
    </source>
</evidence>